<organism evidence="3 4">
    <name type="scientific">Lutimaribacter pacificus</name>
    <dbReference type="NCBI Taxonomy" id="391948"/>
    <lineage>
        <taxon>Bacteria</taxon>
        <taxon>Pseudomonadati</taxon>
        <taxon>Pseudomonadota</taxon>
        <taxon>Alphaproteobacteria</taxon>
        <taxon>Rhodobacterales</taxon>
        <taxon>Roseobacteraceae</taxon>
        <taxon>Lutimaribacter</taxon>
    </lineage>
</organism>
<keyword evidence="3" id="KW-0255">Endonuclease</keyword>
<feature type="region of interest" description="Disordered" evidence="1">
    <location>
        <begin position="86"/>
        <end position="134"/>
    </location>
</feature>
<keyword evidence="4" id="KW-1185">Reference proteome</keyword>
<dbReference type="AlphaFoldDB" id="A0A1H0B180"/>
<reference evidence="3 4" key="1">
    <citation type="submission" date="2016-11" db="EMBL/GenBank/DDBJ databases">
        <authorList>
            <person name="Varghese N."/>
            <person name="Submissions S."/>
        </authorList>
    </citation>
    <scope>NUCLEOTIDE SEQUENCE [LARGE SCALE GENOMIC DNA]</scope>
    <source>
        <strain evidence="3 4">DSM 29620</strain>
    </source>
</reference>
<feature type="transmembrane region" description="Helical" evidence="2">
    <location>
        <begin position="15"/>
        <end position="35"/>
    </location>
</feature>
<protein>
    <submittedName>
        <fullName evidence="3">Predicted 5' DNA nuclease, flap endonuclease-1-like, helix-3-turn-helix (H3TH) domain</fullName>
    </submittedName>
</protein>
<proteinExistence type="predicted"/>
<dbReference type="EMBL" id="FQZZ01000001">
    <property type="protein sequence ID" value="SHJ61768.1"/>
    <property type="molecule type" value="Genomic_DNA"/>
</dbReference>
<dbReference type="GO" id="GO:0004519">
    <property type="term" value="F:endonuclease activity"/>
    <property type="evidence" value="ECO:0007669"/>
    <property type="project" value="UniProtKB-KW"/>
</dbReference>
<evidence type="ECO:0000313" key="3">
    <source>
        <dbReference type="EMBL" id="SHJ61768.1"/>
    </source>
</evidence>
<dbReference type="OrthoDB" id="9807941at2"/>
<feature type="compositionally biased region" description="Low complexity" evidence="1">
    <location>
        <begin position="86"/>
        <end position="101"/>
    </location>
</feature>
<dbReference type="RefSeq" id="WP_149786317.1">
    <property type="nucleotide sequence ID" value="NZ_FNIO01000001.1"/>
</dbReference>
<dbReference type="Gene3D" id="1.10.150.20">
    <property type="entry name" value="5' to 3' exonuclease, C-terminal subdomain"/>
    <property type="match status" value="1"/>
</dbReference>
<evidence type="ECO:0000256" key="2">
    <source>
        <dbReference type="SAM" id="Phobius"/>
    </source>
</evidence>
<feature type="compositionally biased region" description="Basic and acidic residues" evidence="1">
    <location>
        <begin position="102"/>
        <end position="118"/>
    </location>
</feature>
<keyword evidence="2" id="KW-0812">Transmembrane</keyword>
<sequence>MSNGAIGYTCRQKTWALAAVLAVLVLVLLVTLAGWGLLPALLVAVLLCVLLGFVLPAILCGKAGDTAAAAPAAPVAEPAPAAAPVAAAAPAAPEPAPAADAPGHDKGGAQDGAAEGRKPGTLSGPRGGKADNLKEIKGIGPKLETMLNGMGFYHFDQIAGWTAEEVAWVDANLTGFRGRVSRDGWVAQAGVLAAGGETEFSKRVDDGDVY</sequence>
<feature type="transmembrane region" description="Helical" evidence="2">
    <location>
        <begin position="41"/>
        <end position="60"/>
    </location>
</feature>
<keyword evidence="3" id="KW-0540">Nuclease</keyword>
<keyword evidence="2" id="KW-1133">Transmembrane helix</keyword>
<keyword evidence="3" id="KW-0378">Hydrolase</keyword>
<name>A0A1H0B180_9RHOB</name>
<dbReference type="Proteomes" id="UP000324252">
    <property type="component" value="Unassembled WGS sequence"/>
</dbReference>
<evidence type="ECO:0000313" key="4">
    <source>
        <dbReference type="Proteomes" id="UP000324252"/>
    </source>
</evidence>
<keyword evidence="2" id="KW-0472">Membrane</keyword>
<gene>
    <name evidence="3" type="ORF">SAMN05444142_101822</name>
</gene>
<accession>A0A1H0B180</accession>
<evidence type="ECO:0000256" key="1">
    <source>
        <dbReference type="SAM" id="MobiDB-lite"/>
    </source>
</evidence>